<evidence type="ECO:0000259" key="1">
    <source>
        <dbReference type="PROSITE" id="PS50972"/>
    </source>
</evidence>
<dbReference type="Gene3D" id="3.20.20.20">
    <property type="entry name" value="Dihydropteroate synthase-like"/>
    <property type="match status" value="1"/>
</dbReference>
<dbReference type="PROSITE" id="PS50972">
    <property type="entry name" value="PTERIN_BINDING"/>
    <property type="match status" value="1"/>
</dbReference>
<sequence>MEGLRHGDQTYRCEPRGNYYKRTFLIGERINPTSKKKATAALANGDFEWARQEAREQVAAGADILDVNVGAGSVDEV</sequence>
<dbReference type="AlphaFoldDB" id="A0A8S0XB93"/>
<evidence type="ECO:0000313" key="2">
    <source>
        <dbReference type="EMBL" id="CAA7600936.1"/>
    </source>
</evidence>
<dbReference type="SUPFAM" id="SSF51717">
    <property type="entry name" value="Dihydropteroate synthetase-like"/>
    <property type="match status" value="1"/>
</dbReference>
<feature type="domain" description="Pterin-binding" evidence="1">
    <location>
        <begin position="23"/>
        <end position="77"/>
    </location>
</feature>
<reference evidence="3" key="1">
    <citation type="submission" date="2014-11" db="EMBL/GenBank/DDBJ databases">
        <authorList>
            <person name="Hornung B.V."/>
        </authorList>
    </citation>
    <scope>NUCLEOTIDE SEQUENCE</scope>
    <source>
        <strain evidence="3">INE</strain>
    </source>
</reference>
<dbReference type="RefSeq" id="WP_240984522.1">
    <property type="nucleotide sequence ID" value="NZ_CDGJ01000104.1"/>
</dbReference>
<dbReference type="EMBL" id="CDGJ01000104">
    <property type="protein sequence ID" value="CEJ08907.1"/>
    <property type="molecule type" value="Genomic_DNA"/>
</dbReference>
<dbReference type="GO" id="GO:0042558">
    <property type="term" value="P:pteridine-containing compound metabolic process"/>
    <property type="evidence" value="ECO:0007669"/>
    <property type="project" value="InterPro"/>
</dbReference>
<reference evidence="2" key="2">
    <citation type="submission" date="2020-01" db="EMBL/GenBank/DDBJ databases">
        <authorList>
            <person name="Hornung B."/>
        </authorList>
    </citation>
    <scope>NUCLEOTIDE SEQUENCE</scope>
    <source>
        <strain evidence="2">PacBioINE</strain>
    </source>
</reference>
<protein>
    <submittedName>
        <fullName evidence="3">Pterin-binding domain profile</fullName>
    </submittedName>
    <submittedName>
        <fullName evidence="2">Pterin-binding domain protein</fullName>
    </submittedName>
</protein>
<gene>
    <name evidence="2" type="ORF">DEACI_1589</name>
    <name evidence="3" type="ORF">DEACI_3389</name>
</gene>
<dbReference type="Proteomes" id="UP000836597">
    <property type="component" value="Chromosome"/>
</dbReference>
<dbReference type="InterPro" id="IPR000489">
    <property type="entry name" value="Pterin-binding_dom"/>
</dbReference>
<evidence type="ECO:0000313" key="3">
    <source>
        <dbReference type="EMBL" id="CEJ08907.1"/>
    </source>
</evidence>
<dbReference type="InterPro" id="IPR011005">
    <property type="entry name" value="Dihydropteroate_synth-like_sf"/>
</dbReference>
<keyword evidence="4" id="KW-1185">Reference proteome</keyword>
<evidence type="ECO:0000313" key="4">
    <source>
        <dbReference type="Proteomes" id="UP001071230"/>
    </source>
</evidence>
<accession>A0A8S0XB93</accession>
<name>A0A8S0XB93_9FIRM</name>
<proteinExistence type="predicted"/>
<dbReference type="EMBL" id="LR746496">
    <property type="protein sequence ID" value="CAA7600936.1"/>
    <property type="molecule type" value="Genomic_DNA"/>
</dbReference>
<dbReference type="KEGG" id="aacx:DEACI_1589"/>
<dbReference type="Proteomes" id="UP001071230">
    <property type="component" value="Unassembled WGS sequence"/>
</dbReference>
<organism evidence="2">
    <name type="scientific">Acididesulfobacillus acetoxydans</name>
    <dbReference type="NCBI Taxonomy" id="1561005"/>
    <lineage>
        <taxon>Bacteria</taxon>
        <taxon>Bacillati</taxon>
        <taxon>Bacillota</taxon>
        <taxon>Clostridia</taxon>
        <taxon>Eubacteriales</taxon>
        <taxon>Peptococcaceae</taxon>
        <taxon>Acididesulfobacillus</taxon>
    </lineage>
</organism>